<sequence>MDKRKAAYRPVYHPKEKVIQQASWLTSGIFYSCLLGALVTIPWYAWMKEQGNIANSYYDMSLTWFGILGLAATAGLPSVVAQQVEKYNAMSEYRVGQRLFIRCLQISLGLGILAAGAMFLLAPLLSNISGGGNDLTAIYRSMSLALVVFPVMRVLQGYFQGMQDMFSIGLSQLVYQGLRALYVLLSSFFLLQVVQSNFRTAVIQSVFAAAVGAIGSLVLLLLCWQKDQERWEIQGMRSLDKVETSIQIILWEAFLEVLPYVLLGGGLIVYKLIDQLTFIPTMTAHTNYSGDQLLNLYGLLRANPDRIAVIVIAAAGTLLLRYLPSLLERAAKQQKQEVVRFISIHLQRFVYVILPVVVWLIINVRPVYTLFYGANLLGSRILGIVLLVSFIAAFGMITALLLQSLDLVKPALYYWIAGLVLKGILQLPLIELLEVYGPQVATCLGLLLTSALSLRKIKRATKSNYQLAFRRVLLIALLVVFCGLITLGIKQLSYFWLSPDKRLQALLICLLTGVMNTGLYLYLTLKIRLADKLLGARAKRWRKNLRIK</sequence>
<feature type="transmembrane region" description="Helical" evidence="6">
    <location>
        <begin position="411"/>
        <end position="430"/>
    </location>
</feature>
<feature type="transmembrane region" description="Helical" evidence="6">
    <location>
        <begin position="307"/>
        <end position="327"/>
    </location>
</feature>
<proteinExistence type="predicted"/>
<dbReference type="GO" id="GO:0005886">
    <property type="term" value="C:plasma membrane"/>
    <property type="evidence" value="ECO:0007669"/>
    <property type="project" value="UniProtKB-SubCell"/>
</dbReference>
<feature type="transmembrane region" description="Helical" evidence="6">
    <location>
        <begin position="380"/>
        <end position="402"/>
    </location>
</feature>
<dbReference type="eggNOG" id="COG2244">
    <property type="taxonomic scope" value="Bacteria"/>
</dbReference>
<organism evidence="7 8">
    <name type="scientific">Enterococcus pallens ATCC BAA-351</name>
    <dbReference type="NCBI Taxonomy" id="1158607"/>
    <lineage>
        <taxon>Bacteria</taxon>
        <taxon>Bacillati</taxon>
        <taxon>Bacillota</taxon>
        <taxon>Bacilli</taxon>
        <taxon>Lactobacillales</taxon>
        <taxon>Enterococcaceae</taxon>
        <taxon>Enterococcus</taxon>
    </lineage>
</organism>
<keyword evidence="4 6" id="KW-1133">Transmembrane helix</keyword>
<evidence type="ECO:0000256" key="2">
    <source>
        <dbReference type="ARBA" id="ARBA00022475"/>
    </source>
</evidence>
<name>R2SQT8_9ENTE</name>
<protein>
    <submittedName>
        <fullName evidence="7">Uncharacterized protein</fullName>
    </submittedName>
</protein>
<dbReference type="PROSITE" id="PS51257">
    <property type="entry name" value="PROKAR_LIPOPROTEIN"/>
    <property type="match status" value="1"/>
</dbReference>
<feature type="transmembrane region" description="Helical" evidence="6">
    <location>
        <begin position="201"/>
        <end position="224"/>
    </location>
</feature>
<dbReference type="InterPro" id="IPR050833">
    <property type="entry name" value="Poly_Biosynth_Transport"/>
</dbReference>
<dbReference type="PANTHER" id="PTHR30250">
    <property type="entry name" value="PST FAMILY PREDICTED COLANIC ACID TRANSPORTER"/>
    <property type="match status" value="1"/>
</dbReference>
<dbReference type="RefSeq" id="WP_010756597.1">
    <property type="nucleotide sequence ID" value="NZ_ASWD01000006.1"/>
</dbReference>
<gene>
    <name evidence="7" type="ORF">UAU_01591</name>
</gene>
<keyword evidence="2" id="KW-1003">Cell membrane</keyword>
<feature type="transmembrane region" description="Helical" evidence="6">
    <location>
        <begin position="436"/>
        <end position="454"/>
    </location>
</feature>
<evidence type="ECO:0000256" key="5">
    <source>
        <dbReference type="ARBA" id="ARBA00023136"/>
    </source>
</evidence>
<evidence type="ECO:0000256" key="4">
    <source>
        <dbReference type="ARBA" id="ARBA00022989"/>
    </source>
</evidence>
<comment type="caution">
    <text evidence="7">The sequence shown here is derived from an EMBL/GenBank/DDBJ whole genome shotgun (WGS) entry which is preliminary data.</text>
</comment>
<feature type="transmembrane region" description="Helical" evidence="6">
    <location>
        <begin position="503"/>
        <end position="523"/>
    </location>
</feature>
<dbReference type="EMBL" id="AJAQ01000013">
    <property type="protein sequence ID" value="EOH95176.1"/>
    <property type="molecule type" value="Genomic_DNA"/>
</dbReference>
<feature type="transmembrane region" description="Helical" evidence="6">
    <location>
        <begin position="348"/>
        <end position="368"/>
    </location>
</feature>
<feature type="transmembrane region" description="Helical" evidence="6">
    <location>
        <begin position="176"/>
        <end position="195"/>
    </location>
</feature>
<evidence type="ECO:0000256" key="1">
    <source>
        <dbReference type="ARBA" id="ARBA00004651"/>
    </source>
</evidence>
<evidence type="ECO:0000313" key="7">
    <source>
        <dbReference type="EMBL" id="EOH95176.1"/>
    </source>
</evidence>
<comment type="subcellular location">
    <subcellularLocation>
        <location evidence="1">Cell membrane</location>
        <topology evidence="1">Multi-pass membrane protein</topology>
    </subcellularLocation>
</comment>
<dbReference type="Proteomes" id="UP000013782">
    <property type="component" value="Unassembled WGS sequence"/>
</dbReference>
<keyword evidence="3 6" id="KW-0812">Transmembrane</keyword>
<feature type="transmembrane region" description="Helical" evidence="6">
    <location>
        <begin position="474"/>
        <end position="497"/>
    </location>
</feature>
<dbReference type="STRING" id="160454.RV10_GL003096"/>
<evidence type="ECO:0000256" key="3">
    <source>
        <dbReference type="ARBA" id="ARBA00022692"/>
    </source>
</evidence>
<keyword evidence="5 6" id="KW-0472">Membrane</keyword>
<reference evidence="7 8" key="1">
    <citation type="submission" date="2013-02" db="EMBL/GenBank/DDBJ databases">
        <title>The Genome Sequence of Enterococcus pallens BAA-351.</title>
        <authorList>
            <consortium name="The Broad Institute Genome Sequencing Platform"/>
            <consortium name="The Broad Institute Genome Sequencing Center for Infectious Disease"/>
            <person name="Earl A.M."/>
            <person name="Gilmore M.S."/>
            <person name="Lebreton F."/>
            <person name="Walker B."/>
            <person name="Young S.K."/>
            <person name="Zeng Q."/>
            <person name="Gargeya S."/>
            <person name="Fitzgerald M."/>
            <person name="Haas B."/>
            <person name="Abouelleil A."/>
            <person name="Alvarado L."/>
            <person name="Arachchi H.M."/>
            <person name="Berlin A.M."/>
            <person name="Chapman S.B."/>
            <person name="Dewar J."/>
            <person name="Goldberg J."/>
            <person name="Griggs A."/>
            <person name="Gujja S."/>
            <person name="Hansen M."/>
            <person name="Howarth C."/>
            <person name="Imamovic A."/>
            <person name="Larimer J."/>
            <person name="McCowan C."/>
            <person name="Murphy C."/>
            <person name="Neiman D."/>
            <person name="Pearson M."/>
            <person name="Priest M."/>
            <person name="Roberts A."/>
            <person name="Saif S."/>
            <person name="Shea T."/>
            <person name="Sisk P."/>
            <person name="Sykes S."/>
            <person name="Wortman J."/>
            <person name="Nusbaum C."/>
            <person name="Birren B."/>
        </authorList>
    </citation>
    <scope>NUCLEOTIDE SEQUENCE [LARGE SCALE GENOMIC DNA]</scope>
    <source>
        <strain evidence="7 8">ATCC BAA-351</strain>
    </source>
</reference>
<dbReference type="PANTHER" id="PTHR30250:SF21">
    <property type="entry name" value="LIPID II FLIPPASE MURJ"/>
    <property type="match status" value="1"/>
</dbReference>
<accession>R2SQT8</accession>
<dbReference type="Pfam" id="PF01943">
    <property type="entry name" value="Polysacc_synt"/>
    <property type="match status" value="1"/>
</dbReference>
<dbReference type="AlphaFoldDB" id="R2SQT8"/>
<evidence type="ECO:0000313" key="8">
    <source>
        <dbReference type="Proteomes" id="UP000013782"/>
    </source>
</evidence>
<feature type="transmembrane region" description="Helical" evidence="6">
    <location>
        <begin position="64"/>
        <end position="82"/>
    </location>
</feature>
<feature type="transmembrane region" description="Helical" evidence="6">
    <location>
        <begin position="245"/>
        <end position="273"/>
    </location>
</feature>
<dbReference type="InterPro" id="IPR002797">
    <property type="entry name" value="Polysacc_synth"/>
</dbReference>
<dbReference type="PATRIC" id="fig|1158607.3.peg.1561"/>
<feature type="transmembrane region" description="Helical" evidence="6">
    <location>
        <begin position="103"/>
        <end position="125"/>
    </location>
</feature>
<dbReference type="OrthoDB" id="9775950at2"/>
<evidence type="ECO:0000256" key="6">
    <source>
        <dbReference type="SAM" id="Phobius"/>
    </source>
</evidence>
<keyword evidence="8" id="KW-1185">Reference proteome</keyword>
<dbReference type="HOGENOM" id="CLU_022017_1_1_9"/>
<feature type="transmembrane region" description="Helical" evidence="6">
    <location>
        <begin position="21"/>
        <end position="44"/>
    </location>
</feature>
<feature type="transmembrane region" description="Helical" evidence="6">
    <location>
        <begin position="137"/>
        <end position="155"/>
    </location>
</feature>